<sequence>MNHSSDPSHPPVTPFHRRALQLPIENWTENVIWTTEKSAVLKKKWTIQYFEKTDRRLQFRIRLVSGSGAREVIFYNPEGIKTAAQWSKDRIDFSSVVVSTDQEELDHTTVQPGVNYSVYLTADELDANNTKIRCHNKYLGVVLFSDPEERKKVNGTNKRKPTQNGDGEAKNKKMARNGREKGKAEEEGFLEEVPQSSSANRRSFEFDDFECCDKEPFYRLDNFSCAADSTNCRVNEGDTYFALKENGEIKREWLCKKHFDEMRSKGEVGSSGNNRRVWLEHLHDHREYELKKMCSLCSTWKHVVCENFCLDEDTKSFVCQSCDPLPRKMISAATALHETYLSKHMEKYCKRLFDELRCSSTTSIRLIASGESDSIVPEGPLTDWFNELKIDLNHPFVYKHIGVFQQSTGPEKEDMFMFSMMVREYVNDGPKKGTTFLYYLDTNQRCSPSQFRSKIYQKLLASYWDYARSIGFWKCFVYMSAPRKGDDYLFSGHPANQNYLTDDHLYEWYQKAVESARREGTTIYQPKKICVEENETVAHLADRLFYENGLWPDMLKVYLDEREEETGEEDFIKFVEGRSEVFKNSVFFVDFYPEKPLNIIILDRDQLYPSKIAGTRESWIDHQLEQHLQFDTERKTKYSTQIQLRALVKEREENKNGEVDEMEDDRTSHLLFFLILMSFKSPTDSNRGTNEQQTGELYVCQRSTND</sequence>
<evidence type="ECO:0000256" key="1">
    <source>
        <dbReference type="ARBA" id="ARBA00004123"/>
    </source>
</evidence>
<dbReference type="EMBL" id="CP090896">
    <property type="protein sequence ID" value="ULT83228.1"/>
    <property type="molecule type" value="Genomic_DNA"/>
</dbReference>
<dbReference type="PANTHER" id="PTHR13808">
    <property type="entry name" value="CBP/P300-RELATED"/>
    <property type="match status" value="1"/>
</dbReference>
<dbReference type="PROSITE" id="PS51727">
    <property type="entry name" value="CBP_P300_HAT"/>
    <property type="match status" value="1"/>
</dbReference>
<gene>
    <name evidence="11" type="ORF">L3Y34_012460</name>
</gene>
<keyword evidence="6" id="KW-0804">Transcription</keyword>
<comment type="subcellular location">
    <subcellularLocation>
        <location evidence="1">Nucleus</location>
    </subcellularLocation>
</comment>
<feature type="compositionally biased region" description="Basic and acidic residues" evidence="9">
    <location>
        <begin position="167"/>
        <end position="186"/>
    </location>
</feature>
<dbReference type="Proteomes" id="UP000827892">
    <property type="component" value="Chromosome X"/>
</dbReference>
<protein>
    <recommendedName>
        <fullName evidence="2">histone acetyltransferase</fullName>
        <ecNumber evidence="2">2.3.1.48</ecNumber>
    </recommendedName>
</protein>
<dbReference type="Pfam" id="PF08214">
    <property type="entry name" value="HAT_KAT11"/>
    <property type="match status" value="1"/>
</dbReference>
<dbReference type="SMART" id="SM01250">
    <property type="entry name" value="KAT11"/>
    <property type="match status" value="1"/>
</dbReference>
<reference evidence="11 12" key="1">
    <citation type="submission" date="2022-05" db="EMBL/GenBank/DDBJ databases">
        <title>Chromosome-level reference genomes for two strains of Caenorhabditis briggsae: an improved platform for comparative genomics.</title>
        <authorList>
            <person name="Stevens L."/>
            <person name="Andersen E.C."/>
        </authorList>
    </citation>
    <scope>NUCLEOTIDE SEQUENCE [LARGE SCALE GENOMIC DNA]</scope>
    <source>
        <strain evidence="11">QX1410_ONT</strain>
        <tissue evidence="11">Whole-organism</tissue>
    </source>
</reference>
<evidence type="ECO:0000256" key="6">
    <source>
        <dbReference type="ARBA" id="ARBA00023163"/>
    </source>
</evidence>
<proteinExistence type="predicted"/>
<accession>A0AAE9CWM2</accession>
<evidence type="ECO:0000256" key="9">
    <source>
        <dbReference type="SAM" id="MobiDB-lite"/>
    </source>
</evidence>
<feature type="domain" description="CBP/p300-type HAT" evidence="10">
    <location>
        <begin position="330"/>
        <end position="652"/>
    </location>
</feature>
<keyword evidence="5" id="KW-0805">Transcription regulation</keyword>
<evidence type="ECO:0000256" key="4">
    <source>
        <dbReference type="ARBA" id="ARBA00022853"/>
    </source>
</evidence>
<keyword evidence="7" id="KW-0539">Nucleus</keyword>
<keyword evidence="4" id="KW-0156">Chromatin regulator</keyword>
<evidence type="ECO:0000256" key="5">
    <source>
        <dbReference type="ARBA" id="ARBA00023015"/>
    </source>
</evidence>
<dbReference type="AlphaFoldDB" id="A0AAE9CWM2"/>
<evidence type="ECO:0000256" key="7">
    <source>
        <dbReference type="ARBA" id="ARBA00023242"/>
    </source>
</evidence>
<dbReference type="InterPro" id="IPR013178">
    <property type="entry name" value="Histone_AcTrfase_Rtt109/CBP"/>
</dbReference>
<dbReference type="GO" id="GO:0005634">
    <property type="term" value="C:nucleus"/>
    <property type="evidence" value="ECO:0007669"/>
    <property type="project" value="UniProtKB-SubCell"/>
</dbReference>
<dbReference type="PANTHER" id="PTHR13808:SF1">
    <property type="entry name" value="HISTONE ACETYLTRANSFERASE"/>
    <property type="match status" value="1"/>
</dbReference>
<organism evidence="11 12">
    <name type="scientific">Caenorhabditis briggsae</name>
    <dbReference type="NCBI Taxonomy" id="6238"/>
    <lineage>
        <taxon>Eukaryota</taxon>
        <taxon>Metazoa</taxon>
        <taxon>Ecdysozoa</taxon>
        <taxon>Nematoda</taxon>
        <taxon>Chromadorea</taxon>
        <taxon>Rhabditida</taxon>
        <taxon>Rhabditina</taxon>
        <taxon>Rhabditomorpha</taxon>
        <taxon>Rhabditoidea</taxon>
        <taxon>Rhabditidae</taxon>
        <taxon>Peloderinae</taxon>
        <taxon>Caenorhabditis</taxon>
    </lineage>
</organism>
<evidence type="ECO:0000256" key="3">
    <source>
        <dbReference type="ARBA" id="ARBA00022679"/>
    </source>
</evidence>
<keyword evidence="3" id="KW-0808">Transferase</keyword>
<dbReference type="GO" id="GO:0004402">
    <property type="term" value="F:histone acetyltransferase activity"/>
    <property type="evidence" value="ECO:0007669"/>
    <property type="project" value="InterPro"/>
</dbReference>
<dbReference type="GO" id="GO:0006355">
    <property type="term" value="P:regulation of DNA-templated transcription"/>
    <property type="evidence" value="ECO:0007669"/>
    <property type="project" value="InterPro"/>
</dbReference>
<evidence type="ECO:0000256" key="2">
    <source>
        <dbReference type="ARBA" id="ARBA00013184"/>
    </source>
</evidence>
<dbReference type="InterPro" id="IPR031162">
    <property type="entry name" value="CBP_P300_HAT"/>
</dbReference>
<dbReference type="EC" id="2.3.1.48" evidence="2"/>
<comment type="catalytic activity">
    <reaction evidence="8">
        <text>L-lysyl-[protein] + acetyl-CoA = N(6)-acetyl-L-lysyl-[protein] + CoA + H(+)</text>
        <dbReference type="Rhea" id="RHEA:45948"/>
        <dbReference type="Rhea" id="RHEA-COMP:9752"/>
        <dbReference type="Rhea" id="RHEA-COMP:10731"/>
        <dbReference type="ChEBI" id="CHEBI:15378"/>
        <dbReference type="ChEBI" id="CHEBI:29969"/>
        <dbReference type="ChEBI" id="CHEBI:57287"/>
        <dbReference type="ChEBI" id="CHEBI:57288"/>
        <dbReference type="ChEBI" id="CHEBI:61930"/>
        <dbReference type="EC" id="2.3.1.48"/>
    </reaction>
</comment>
<evidence type="ECO:0000313" key="11">
    <source>
        <dbReference type="EMBL" id="ULT83228.1"/>
    </source>
</evidence>
<name>A0AAE9CWM2_CAEBR</name>
<evidence type="ECO:0000259" key="10">
    <source>
        <dbReference type="PROSITE" id="PS51727"/>
    </source>
</evidence>
<feature type="region of interest" description="Disordered" evidence="9">
    <location>
        <begin position="150"/>
        <end position="196"/>
    </location>
</feature>
<evidence type="ECO:0000313" key="12">
    <source>
        <dbReference type="Proteomes" id="UP000827892"/>
    </source>
</evidence>
<evidence type="ECO:0000256" key="8">
    <source>
        <dbReference type="ARBA" id="ARBA00048017"/>
    </source>
</evidence>